<dbReference type="Gene3D" id="2.30.38.10">
    <property type="entry name" value="Luciferase, Domain 3"/>
    <property type="match status" value="1"/>
</dbReference>
<accession>G8WYK4</accession>
<accession>F8JUX3</accession>
<evidence type="ECO:0000256" key="6">
    <source>
        <dbReference type="ARBA" id="ARBA00022598"/>
    </source>
</evidence>
<dbReference type="OrthoDB" id="5478077at2"/>
<feature type="region of interest" description="Disordered" evidence="7">
    <location>
        <begin position="1"/>
        <end position="30"/>
    </location>
</feature>
<dbReference type="InterPro" id="IPR020806">
    <property type="entry name" value="PKS_PP-bd"/>
</dbReference>
<dbReference type="EMBL" id="CP003219">
    <property type="protein sequence ID" value="AEW98135.1"/>
    <property type="molecule type" value="Genomic_DNA"/>
</dbReference>
<dbReference type="RefSeq" id="WP_014146462.1">
    <property type="nucleotide sequence ID" value="NC_016111.1"/>
</dbReference>
<dbReference type="FunFam" id="3.40.50.12780:FF:000012">
    <property type="entry name" value="Non-ribosomal peptide synthetase"/>
    <property type="match status" value="1"/>
</dbReference>
<dbReference type="InterPro" id="IPR020802">
    <property type="entry name" value="TesA-like"/>
</dbReference>
<dbReference type="PROSITE" id="PS50075">
    <property type="entry name" value="CARRIER"/>
    <property type="match status" value="1"/>
</dbReference>
<evidence type="ECO:0000313" key="10">
    <source>
        <dbReference type="Proteomes" id="UP000007842"/>
    </source>
</evidence>
<feature type="compositionally biased region" description="Polar residues" evidence="7">
    <location>
        <begin position="8"/>
        <end position="20"/>
    </location>
</feature>
<reference evidence="10" key="1">
    <citation type="submission" date="2011-12" db="EMBL/GenBank/DDBJ databases">
        <title>Complete genome sequence of Streptomyces cattleya strain DSM 46488.</title>
        <authorList>
            <person name="Ou H.-Y."/>
            <person name="Li P."/>
            <person name="Zhao C."/>
            <person name="O'Hagan D."/>
            <person name="Deng Z."/>
        </authorList>
    </citation>
    <scope>NUCLEOTIDE SEQUENCE [LARGE SCALE GENOMIC DNA]</scope>
    <source>
        <strain evidence="10">ATCC 35852 / DSM 46488 / JCM 4925 / NBRC 14057 / NRRL 8057</strain>
    </source>
</reference>
<evidence type="ECO:0000256" key="4">
    <source>
        <dbReference type="ARBA" id="ARBA00022450"/>
    </source>
</evidence>
<evidence type="ECO:0000256" key="3">
    <source>
        <dbReference type="ARBA" id="ARBA00006432"/>
    </source>
</evidence>
<dbReference type="AlphaFoldDB" id="F8JUX3"/>
<comment type="pathway">
    <text evidence="2">Siderophore biosynthesis.</text>
</comment>
<dbReference type="InterPro" id="IPR029058">
    <property type="entry name" value="AB_hydrolase_fold"/>
</dbReference>
<dbReference type="PANTHER" id="PTHR45527">
    <property type="entry name" value="NONRIBOSOMAL PEPTIDE SYNTHETASE"/>
    <property type="match status" value="1"/>
</dbReference>
<dbReference type="HOGENOM" id="CLU_000022_2_13_11"/>
<dbReference type="NCBIfam" id="TIGR01733">
    <property type="entry name" value="AA-adenyl-dom"/>
    <property type="match status" value="1"/>
</dbReference>
<comment type="cofactor">
    <cofactor evidence="1">
        <name>pantetheine 4'-phosphate</name>
        <dbReference type="ChEBI" id="CHEBI:47942"/>
    </cofactor>
</comment>
<name>F8JUX3_STREN</name>
<feature type="domain" description="Carrier" evidence="8">
    <location>
        <begin position="546"/>
        <end position="621"/>
    </location>
</feature>
<dbReference type="Proteomes" id="UP000007842">
    <property type="component" value="Chromosome"/>
</dbReference>
<dbReference type="CDD" id="cd12114">
    <property type="entry name" value="A_NRPS_TlmIV_like"/>
    <property type="match status" value="1"/>
</dbReference>
<evidence type="ECO:0000256" key="5">
    <source>
        <dbReference type="ARBA" id="ARBA00022553"/>
    </source>
</evidence>
<evidence type="ECO:0000259" key="8">
    <source>
        <dbReference type="PROSITE" id="PS50075"/>
    </source>
</evidence>
<keyword evidence="5" id="KW-0597">Phosphoprotein</keyword>
<dbReference type="InterPro" id="IPR001031">
    <property type="entry name" value="Thioesterase"/>
</dbReference>
<dbReference type="KEGG" id="sct:SCAT_5761"/>
<dbReference type="Pfam" id="PF13193">
    <property type="entry name" value="AMP-binding_C"/>
    <property type="match status" value="1"/>
</dbReference>
<dbReference type="FunFam" id="1.10.1200.10:FF:000016">
    <property type="entry name" value="Non-ribosomal peptide synthase"/>
    <property type="match status" value="1"/>
</dbReference>
<evidence type="ECO:0000313" key="9">
    <source>
        <dbReference type="EMBL" id="AEW98135.1"/>
    </source>
</evidence>
<dbReference type="InterPro" id="IPR010071">
    <property type="entry name" value="AA_adenyl_dom"/>
</dbReference>
<dbReference type="Gene3D" id="1.10.1200.10">
    <property type="entry name" value="ACP-like"/>
    <property type="match status" value="1"/>
</dbReference>
<dbReference type="GO" id="GO:0005737">
    <property type="term" value="C:cytoplasm"/>
    <property type="evidence" value="ECO:0007669"/>
    <property type="project" value="TreeGrafter"/>
</dbReference>
<dbReference type="InterPro" id="IPR009081">
    <property type="entry name" value="PP-bd_ACP"/>
</dbReference>
<dbReference type="InterPro" id="IPR045851">
    <property type="entry name" value="AMP-bd_C_sf"/>
</dbReference>
<organism evidence="9 10">
    <name type="scientific">Streptantibioticus cattleyicolor (strain ATCC 35852 / DSM 46488 / JCM 4925 / NBRC 14057 / NRRL 8057)</name>
    <name type="common">Streptomyces cattleya</name>
    <dbReference type="NCBI Taxonomy" id="1003195"/>
    <lineage>
        <taxon>Bacteria</taxon>
        <taxon>Bacillati</taxon>
        <taxon>Actinomycetota</taxon>
        <taxon>Actinomycetes</taxon>
        <taxon>Kitasatosporales</taxon>
        <taxon>Streptomycetaceae</taxon>
        <taxon>Streptantibioticus</taxon>
    </lineage>
</organism>
<dbReference type="SUPFAM" id="SSF53474">
    <property type="entry name" value="alpha/beta-Hydrolases"/>
    <property type="match status" value="1"/>
</dbReference>
<dbReference type="SMART" id="SM00823">
    <property type="entry name" value="PKS_PP"/>
    <property type="match status" value="1"/>
</dbReference>
<dbReference type="GO" id="GO:0044550">
    <property type="term" value="P:secondary metabolite biosynthetic process"/>
    <property type="evidence" value="ECO:0007669"/>
    <property type="project" value="TreeGrafter"/>
</dbReference>
<dbReference type="InterPro" id="IPR000873">
    <property type="entry name" value="AMP-dep_synth/lig_dom"/>
</dbReference>
<dbReference type="Gene3D" id="3.40.50.980">
    <property type="match status" value="2"/>
</dbReference>
<dbReference type="PANTHER" id="PTHR45527:SF10">
    <property type="entry name" value="PYOCHELIN SYNTHASE PCHF"/>
    <property type="match status" value="1"/>
</dbReference>
<dbReference type="Pfam" id="PF00975">
    <property type="entry name" value="Thioesterase"/>
    <property type="match status" value="1"/>
</dbReference>
<protein>
    <submittedName>
        <fullName evidence="9">Amino acid adenylation domain-containing protein</fullName>
    </submittedName>
</protein>
<dbReference type="SMART" id="SM00824">
    <property type="entry name" value="PKS_TE"/>
    <property type="match status" value="1"/>
</dbReference>
<gene>
    <name evidence="9" type="ordered locus">SCATT_57640</name>
</gene>
<dbReference type="Gene3D" id="3.30.300.30">
    <property type="match status" value="1"/>
</dbReference>
<comment type="similarity">
    <text evidence="3">Belongs to the ATP-dependent AMP-binding enzyme family.</text>
</comment>
<dbReference type="InterPro" id="IPR025110">
    <property type="entry name" value="AMP-bd_C"/>
</dbReference>
<evidence type="ECO:0000256" key="2">
    <source>
        <dbReference type="ARBA" id="ARBA00004924"/>
    </source>
</evidence>
<dbReference type="Pfam" id="PF00501">
    <property type="entry name" value="AMP-binding"/>
    <property type="match status" value="1"/>
</dbReference>
<dbReference type="GO" id="GO:0017000">
    <property type="term" value="P:antibiotic biosynthetic process"/>
    <property type="evidence" value="ECO:0007669"/>
    <property type="project" value="UniProtKB-ARBA"/>
</dbReference>
<dbReference type="GO" id="GO:0072330">
    <property type="term" value="P:monocarboxylic acid biosynthetic process"/>
    <property type="evidence" value="ECO:0007669"/>
    <property type="project" value="UniProtKB-ARBA"/>
</dbReference>
<dbReference type="eggNOG" id="COG1020">
    <property type="taxonomic scope" value="Bacteria"/>
</dbReference>
<dbReference type="InterPro" id="IPR036736">
    <property type="entry name" value="ACP-like_sf"/>
</dbReference>
<feature type="region of interest" description="Disordered" evidence="7">
    <location>
        <begin position="768"/>
        <end position="788"/>
    </location>
</feature>
<dbReference type="Pfam" id="PF00550">
    <property type="entry name" value="PP-binding"/>
    <property type="match status" value="1"/>
</dbReference>
<sequence>MNFAPESAWTTPAWSVSPVSEDTAPREPEPHVFPEDALLHRDFIAHAAAHPEAVAVICEARSLTYGELDAESARTARHLADHGAGPETLVAVVMEKGWEQVVACLAVLRSGAAYVPVDPRWPAQRIRAVIESAGIRHALTQPWLRQGVPWPDGVAVREVEPPAADAAPQAAPEVDLTPGNLAYVIYTSGSTGVPKGVMIEHGPALNTVLDVNEELALDARDRILALSALHFDLSVYDIFGPLSAGGAVVVPSPGEEREPGAWLRLMTESGVTVWNSVPALMAMLCEHTSAQPSPSLPPLRAVLMSGDWIPVTLPADIRALFPDARQWSLGGATEASIWSIWHRIAPEDGRLPSIPYGLPMRHQHVFVADRALRPRPCWVPGEICITGAGVARGYLGDAERTARSFVTDPVTGGRLYRTGDWGRLLPGGDIEFLGREDMQVKVGGHRIELGEVESALLACPGVRAAVAAVHGDRGRVRLVAHVLLEPGETRTDPQLRALLEDRVPRYMVPAVVSVRDAFPLTANGKVDRAALAALPDEPSADAAAEAPADAEEKLLLDIWGEFFDVPGLSVTDDFFQLGGDSLLAVRLVSVLRRELDVEVPVSALFAHPTIRSLAARLRRSTAAGERGDRPAVVPIRIEGTAVPLILAHPVGGDVLCYAELGRRLGDDQPVYALQSPDPRGDAPSFQELVAGYARAITEEVPGRHYRLGGWSMGGLLAIELARQLRSLGRTVDRVVAIDVTETPHDLEQAVVSDDHLLAWLGRDLAGLTGQPWPDTDTPPSPTSGTADGGFPSLTDLFTTLTARGILPADIDLPAFEAIYQRFASNARALAGYRPQPYPGVVHFVQAASGGGAATAEGWRSVCHGGLTTTVVPGDHYTVLGPDHLDAVVSELRTQLTRTPDTYGG</sequence>
<dbReference type="FunFam" id="3.40.50.980:FF:000001">
    <property type="entry name" value="Non-ribosomal peptide synthetase"/>
    <property type="match status" value="1"/>
</dbReference>
<keyword evidence="4" id="KW-0596">Phosphopantetheine</keyword>
<evidence type="ECO:0000256" key="7">
    <source>
        <dbReference type="SAM" id="MobiDB-lite"/>
    </source>
</evidence>
<dbReference type="PROSITE" id="PS00455">
    <property type="entry name" value="AMP_BINDING"/>
    <property type="match status" value="1"/>
</dbReference>
<dbReference type="Gene3D" id="3.40.50.1820">
    <property type="entry name" value="alpha/beta hydrolase"/>
    <property type="match status" value="1"/>
</dbReference>
<dbReference type="GO" id="GO:0043041">
    <property type="term" value="P:amino acid activation for nonribosomal peptide biosynthetic process"/>
    <property type="evidence" value="ECO:0007669"/>
    <property type="project" value="TreeGrafter"/>
</dbReference>
<keyword evidence="6" id="KW-0436">Ligase</keyword>
<dbReference type="GO" id="GO:0016874">
    <property type="term" value="F:ligase activity"/>
    <property type="evidence" value="ECO:0007669"/>
    <property type="project" value="UniProtKB-KW"/>
</dbReference>
<keyword evidence="10" id="KW-1185">Reference proteome</keyword>
<dbReference type="GO" id="GO:0031177">
    <property type="term" value="F:phosphopantetheine binding"/>
    <property type="evidence" value="ECO:0007669"/>
    <property type="project" value="InterPro"/>
</dbReference>
<proteinExistence type="inferred from homology"/>
<dbReference type="SUPFAM" id="SSF47336">
    <property type="entry name" value="ACP-like"/>
    <property type="match status" value="1"/>
</dbReference>
<dbReference type="SUPFAM" id="SSF56801">
    <property type="entry name" value="Acetyl-CoA synthetase-like"/>
    <property type="match status" value="1"/>
</dbReference>
<evidence type="ECO:0000256" key="1">
    <source>
        <dbReference type="ARBA" id="ARBA00001957"/>
    </source>
</evidence>
<dbReference type="InterPro" id="IPR020845">
    <property type="entry name" value="AMP-binding_CS"/>
</dbReference>
<dbReference type="STRING" id="1003195.SCATT_57640"/>
<dbReference type="KEGG" id="scy:SCATT_57640"/>
<dbReference type="PATRIC" id="fig|1003195.11.peg.7173"/>